<dbReference type="Gene3D" id="1.10.10.2840">
    <property type="entry name" value="PucR C-terminal helix-turn-helix domain"/>
    <property type="match status" value="1"/>
</dbReference>
<feature type="domain" description="PucR C-terminal helix-turn-helix" evidence="3">
    <location>
        <begin position="474"/>
        <end position="532"/>
    </location>
</feature>
<evidence type="ECO:0000259" key="2">
    <source>
        <dbReference type="Pfam" id="PF07905"/>
    </source>
</evidence>
<keyword evidence="6" id="KW-1185">Reference proteome</keyword>
<feature type="domain" description="Purine catabolism PurC-like" evidence="2">
    <location>
        <begin position="36"/>
        <end position="153"/>
    </location>
</feature>
<gene>
    <name evidence="5" type="ORF">JK358_12200</name>
</gene>
<dbReference type="EMBL" id="JAERRJ010000004">
    <property type="protein sequence ID" value="MBL1075153.1"/>
    <property type="molecule type" value="Genomic_DNA"/>
</dbReference>
<evidence type="ECO:0000313" key="5">
    <source>
        <dbReference type="EMBL" id="MBL1075153.1"/>
    </source>
</evidence>
<evidence type="ECO:0000259" key="4">
    <source>
        <dbReference type="Pfam" id="PF17853"/>
    </source>
</evidence>
<feature type="domain" description="CdaR GGDEF-like" evidence="4">
    <location>
        <begin position="325"/>
        <end position="423"/>
    </location>
</feature>
<proteinExistence type="inferred from homology"/>
<dbReference type="Proteomes" id="UP000602198">
    <property type="component" value="Unassembled WGS sequence"/>
</dbReference>
<comment type="similarity">
    <text evidence="1">Belongs to the CdaR family.</text>
</comment>
<dbReference type="InterPro" id="IPR042070">
    <property type="entry name" value="PucR_C-HTH_sf"/>
</dbReference>
<dbReference type="Pfam" id="PF13556">
    <property type="entry name" value="HTH_30"/>
    <property type="match status" value="1"/>
</dbReference>
<dbReference type="InterPro" id="IPR012914">
    <property type="entry name" value="PucR_dom"/>
</dbReference>
<organism evidence="5 6">
    <name type="scientific">Nocardia acididurans</name>
    <dbReference type="NCBI Taxonomy" id="2802282"/>
    <lineage>
        <taxon>Bacteria</taxon>
        <taxon>Bacillati</taxon>
        <taxon>Actinomycetota</taxon>
        <taxon>Actinomycetes</taxon>
        <taxon>Mycobacteriales</taxon>
        <taxon>Nocardiaceae</taxon>
        <taxon>Nocardia</taxon>
    </lineage>
</organism>
<evidence type="ECO:0000313" key="6">
    <source>
        <dbReference type="Proteomes" id="UP000602198"/>
    </source>
</evidence>
<accession>A0ABS1M3B4</accession>
<dbReference type="InterPro" id="IPR041522">
    <property type="entry name" value="CdaR_GGDEF"/>
</dbReference>
<dbReference type="InterPro" id="IPR051448">
    <property type="entry name" value="CdaR-like_regulators"/>
</dbReference>
<reference evidence="5 6" key="1">
    <citation type="submission" date="2021-01" db="EMBL/GenBank/DDBJ databases">
        <title>WGS of actinomycetes isolated from Thailand.</title>
        <authorList>
            <person name="Thawai C."/>
        </authorList>
    </citation>
    <scope>NUCLEOTIDE SEQUENCE [LARGE SCALE GENOMIC DNA]</scope>
    <source>
        <strain evidence="5 6">LPG 2</strain>
    </source>
</reference>
<protein>
    <submittedName>
        <fullName evidence="5">PucR family transcriptional regulator</fullName>
    </submittedName>
</protein>
<dbReference type="PANTHER" id="PTHR33744">
    <property type="entry name" value="CARBOHYDRATE DIACID REGULATOR"/>
    <property type="match status" value="1"/>
</dbReference>
<evidence type="ECO:0000256" key="1">
    <source>
        <dbReference type="ARBA" id="ARBA00006754"/>
    </source>
</evidence>
<dbReference type="Pfam" id="PF07905">
    <property type="entry name" value="PucR"/>
    <property type="match status" value="1"/>
</dbReference>
<evidence type="ECO:0000259" key="3">
    <source>
        <dbReference type="Pfam" id="PF13556"/>
    </source>
</evidence>
<sequence length="534" mass="56351">MAYRQNKDSTICPVSCWSAIAVIGVQVSAGIPVRWVLAQPELGLVLKGGAAGLAREITLALTSELTEPQQWLSGGELVLTTGMGLPLSRADRRRYLADLDSVGVACVGFGVGLSHETVPEDLVEAADELGLPLFEVPLPTPFGAIAKKVMQRLAEQEYEKVLRASRAQPRMTRAAVQGSKAVIKELSGVLSATVALLGADGALAESHPGRPSADVAERLSEFLAGRGEGAASGVIATRPGEYIAVQAITAGHTVHGHLAVVTTTPLSSVDQVLLGHASSLLAVDFEKPVRLRIAQNHLNTQAMAMLLAENADLDLVWQHLAPAADRSGRIRVLVLRCESADTVALAAAAVDDRLRASNRQLFAHADGNRLAVLLPGSDTEESAERLLTDLPDQARATTRAGLSAPHPVRRFATAIEHAELAASAAPPGSGPLDLAALAGSALLTFPETRRALGAVSEAMLQPLADYDERHSTDLIASLRAYLEAHGQWETAATTLGIHRHTLRSRIAKIESLLGCRLDAARVRAELLLALIAHG</sequence>
<dbReference type="PANTHER" id="PTHR33744:SF1">
    <property type="entry name" value="DNA-BINDING TRANSCRIPTIONAL ACTIVATOR ADER"/>
    <property type="match status" value="1"/>
</dbReference>
<dbReference type="Pfam" id="PF17853">
    <property type="entry name" value="GGDEF_2"/>
    <property type="match status" value="1"/>
</dbReference>
<comment type="caution">
    <text evidence="5">The sequence shown here is derived from an EMBL/GenBank/DDBJ whole genome shotgun (WGS) entry which is preliminary data.</text>
</comment>
<name>A0ABS1M3B4_9NOCA</name>
<dbReference type="InterPro" id="IPR025736">
    <property type="entry name" value="PucR_C-HTH_dom"/>
</dbReference>